<sequence>MENLQTLTKKQLIDKIENQRLNNRGRWEIEIKRISDFRFFKQIELHDKFTIIINSPQYTEVAIYITTKELVDLLKTYKDNLNNR</sequence>
<evidence type="ECO:0000313" key="2">
    <source>
        <dbReference type="Proteomes" id="UP000655016"/>
    </source>
</evidence>
<comment type="caution">
    <text evidence="1">The sequence shown here is derived from an EMBL/GenBank/DDBJ whole genome shotgun (WGS) entry which is preliminary data.</text>
</comment>
<protein>
    <recommendedName>
        <fullName evidence="3">Phage protein</fullName>
    </recommendedName>
</protein>
<dbReference type="EMBL" id="BMKP01000001">
    <property type="protein sequence ID" value="GGE98285.1"/>
    <property type="molecule type" value="Genomic_DNA"/>
</dbReference>
<evidence type="ECO:0008006" key="3">
    <source>
        <dbReference type="Google" id="ProtNLM"/>
    </source>
</evidence>
<name>A0ABQ1TM67_9FLAO</name>
<reference evidence="2" key="1">
    <citation type="journal article" date="2019" name="Int. J. Syst. Evol. Microbiol.">
        <title>The Global Catalogue of Microorganisms (GCM) 10K type strain sequencing project: providing services to taxonomists for standard genome sequencing and annotation.</title>
        <authorList>
            <consortium name="The Broad Institute Genomics Platform"/>
            <consortium name="The Broad Institute Genome Sequencing Center for Infectious Disease"/>
            <person name="Wu L."/>
            <person name="Ma J."/>
        </authorList>
    </citation>
    <scope>NUCLEOTIDE SEQUENCE [LARGE SCALE GENOMIC DNA]</scope>
    <source>
        <strain evidence="2">CGMCC 1.16060</strain>
    </source>
</reference>
<organism evidence="1 2">
    <name type="scientific">Flavobacterium limi</name>
    <dbReference type="NCBI Taxonomy" id="2045105"/>
    <lineage>
        <taxon>Bacteria</taxon>
        <taxon>Pseudomonadati</taxon>
        <taxon>Bacteroidota</taxon>
        <taxon>Flavobacteriia</taxon>
        <taxon>Flavobacteriales</taxon>
        <taxon>Flavobacteriaceae</taxon>
        <taxon>Flavobacterium</taxon>
    </lineage>
</organism>
<dbReference type="Proteomes" id="UP000655016">
    <property type="component" value="Unassembled WGS sequence"/>
</dbReference>
<proteinExistence type="predicted"/>
<evidence type="ECO:0000313" key="1">
    <source>
        <dbReference type="EMBL" id="GGE98285.1"/>
    </source>
</evidence>
<gene>
    <name evidence="1" type="ORF">GCM10011518_04650</name>
</gene>
<dbReference type="RefSeq" id="WP_163392345.1">
    <property type="nucleotide sequence ID" value="NZ_BMKP01000001.1"/>
</dbReference>
<keyword evidence="2" id="KW-1185">Reference proteome</keyword>
<accession>A0ABQ1TM67</accession>